<evidence type="ECO:0000259" key="15">
    <source>
        <dbReference type="Pfam" id="PF01207"/>
    </source>
</evidence>
<dbReference type="InterPro" id="IPR024036">
    <property type="entry name" value="tRNA-dHydroUridine_Synthase_C"/>
</dbReference>
<evidence type="ECO:0000256" key="4">
    <source>
        <dbReference type="ARBA" id="ARBA00022630"/>
    </source>
</evidence>
<dbReference type="InterPro" id="IPR004652">
    <property type="entry name" value="DusB-like"/>
</dbReference>
<keyword evidence="5 12" id="KW-0288">FMN</keyword>
<dbReference type="EC" id="1.3.1.-" evidence="12"/>
<dbReference type="InterPro" id="IPR001269">
    <property type="entry name" value="DUS_fam"/>
</dbReference>
<dbReference type="InterPro" id="IPR018517">
    <property type="entry name" value="tRNA_hU_synthase_CS"/>
</dbReference>
<keyword evidence="7" id="KW-0521">NADP</keyword>
<evidence type="ECO:0000256" key="13">
    <source>
        <dbReference type="PIRSR" id="PIRSR006621-1"/>
    </source>
</evidence>
<name>A0A806K0M3_9BACT</name>
<feature type="domain" description="DUS-like FMN-binding" evidence="15">
    <location>
        <begin position="9"/>
        <end position="313"/>
    </location>
</feature>
<evidence type="ECO:0000313" key="16">
    <source>
        <dbReference type="EMBL" id="AGS53208.1"/>
    </source>
</evidence>
<evidence type="ECO:0000256" key="1">
    <source>
        <dbReference type="ARBA" id="ARBA00001917"/>
    </source>
</evidence>
<dbReference type="PROSITE" id="PS01136">
    <property type="entry name" value="UPF0034"/>
    <property type="match status" value="1"/>
</dbReference>
<dbReference type="PIRSF" id="PIRSF006621">
    <property type="entry name" value="Dus"/>
    <property type="match status" value="1"/>
</dbReference>
<feature type="binding site" evidence="14">
    <location>
        <position position="166"/>
    </location>
    <ligand>
        <name>FMN</name>
        <dbReference type="ChEBI" id="CHEBI:58210"/>
    </ligand>
</feature>
<evidence type="ECO:0000256" key="7">
    <source>
        <dbReference type="ARBA" id="ARBA00022857"/>
    </source>
</evidence>
<dbReference type="EMBL" id="JQ844225">
    <property type="protein sequence ID" value="AGS53208.1"/>
    <property type="molecule type" value="Genomic_DNA"/>
</dbReference>
<evidence type="ECO:0000256" key="12">
    <source>
        <dbReference type="PIRNR" id="PIRNR006621"/>
    </source>
</evidence>
<comment type="similarity">
    <text evidence="12">Belongs to the dus family.</text>
</comment>
<comment type="cofactor">
    <cofactor evidence="1 12 14">
        <name>FMN</name>
        <dbReference type="ChEBI" id="CHEBI:58210"/>
    </cofactor>
</comment>
<feature type="binding site" evidence="14">
    <location>
        <begin position="221"/>
        <end position="222"/>
    </location>
    <ligand>
        <name>FMN</name>
        <dbReference type="ChEBI" id="CHEBI:58210"/>
    </ligand>
</feature>
<feature type="active site" description="Proton donor" evidence="13">
    <location>
        <position position="97"/>
    </location>
</feature>
<dbReference type="SUPFAM" id="SSF51395">
    <property type="entry name" value="FMN-linked oxidoreductases"/>
    <property type="match status" value="1"/>
</dbReference>
<dbReference type="GO" id="GO:0017150">
    <property type="term" value="F:tRNA dihydrouridine synthase activity"/>
    <property type="evidence" value="ECO:0007669"/>
    <property type="project" value="InterPro"/>
</dbReference>
<dbReference type="AlphaFoldDB" id="A0A806K0M3"/>
<keyword evidence="6 12" id="KW-0819">tRNA processing</keyword>
<feature type="binding site" evidence="14">
    <location>
        <position position="66"/>
    </location>
    <ligand>
        <name>FMN</name>
        <dbReference type="ChEBI" id="CHEBI:58210"/>
    </ligand>
</feature>
<reference evidence="16" key="1">
    <citation type="submission" date="2012-03" db="EMBL/GenBank/DDBJ databases">
        <title>Functional metagenomics reveals considerable lignocellulase gene clusters in the gut microbiome of a wood-feeding higher termite.</title>
        <authorList>
            <person name="Liu N."/>
        </authorList>
    </citation>
    <scope>NUCLEOTIDE SEQUENCE</scope>
</reference>
<comment type="function">
    <text evidence="2 12">Catalyzes the synthesis of 5,6-dihydrouridine (D), a modified base found in the D-loop of most tRNAs, via the reduction of the C5-C6 double bond in target uridines.</text>
</comment>
<evidence type="ECO:0000256" key="10">
    <source>
        <dbReference type="ARBA" id="ARBA00048205"/>
    </source>
</evidence>
<evidence type="ECO:0000256" key="8">
    <source>
        <dbReference type="ARBA" id="ARBA00022884"/>
    </source>
</evidence>
<protein>
    <recommendedName>
        <fullName evidence="12">tRNA-dihydrouridine synthase</fullName>
        <ecNumber evidence="12">1.3.1.-</ecNumber>
    </recommendedName>
</protein>
<proteinExistence type="inferred from homology"/>
<keyword evidence="9 12" id="KW-0560">Oxidoreductase</keyword>
<dbReference type="Pfam" id="PF01207">
    <property type="entry name" value="Dus"/>
    <property type="match status" value="1"/>
</dbReference>
<accession>A0A806K0M3</accession>
<dbReference type="Gene3D" id="3.20.20.70">
    <property type="entry name" value="Aldolase class I"/>
    <property type="match status" value="1"/>
</dbReference>
<comment type="catalytic activity">
    <reaction evidence="10">
        <text>a 5,6-dihydrouridine in tRNA + NADP(+) = a uridine in tRNA + NADPH + H(+)</text>
        <dbReference type="Rhea" id="RHEA:23624"/>
        <dbReference type="Rhea" id="RHEA-COMP:13339"/>
        <dbReference type="Rhea" id="RHEA-COMP:13887"/>
        <dbReference type="ChEBI" id="CHEBI:15378"/>
        <dbReference type="ChEBI" id="CHEBI:57783"/>
        <dbReference type="ChEBI" id="CHEBI:58349"/>
        <dbReference type="ChEBI" id="CHEBI:65315"/>
        <dbReference type="ChEBI" id="CHEBI:74443"/>
    </reaction>
</comment>
<dbReference type="InterPro" id="IPR013785">
    <property type="entry name" value="Aldolase_TIM"/>
</dbReference>
<comment type="catalytic activity">
    <reaction evidence="11">
        <text>a 5,6-dihydrouridine in tRNA + NAD(+) = a uridine in tRNA + NADH + H(+)</text>
        <dbReference type="Rhea" id="RHEA:54452"/>
        <dbReference type="Rhea" id="RHEA-COMP:13339"/>
        <dbReference type="Rhea" id="RHEA-COMP:13887"/>
        <dbReference type="ChEBI" id="CHEBI:15378"/>
        <dbReference type="ChEBI" id="CHEBI:57540"/>
        <dbReference type="ChEBI" id="CHEBI:57945"/>
        <dbReference type="ChEBI" id="CHEBI:65315"/>
        <dbReference type="ChEBI" id="CHEBI:74443"/>
    </reaction>
</comment>
<dbReference type="InterPro" id="IPR035587">
    <property type="entry name" value="DUS-like_FMN-bd"/>
</dbReference>
<evidence type="ECO:0000256" key="9">
    <source>
        <dbReference type="ARBA" id="ARBA00023002"/>
    </source>
</evidence>
<evidence type="ECO:0000256" key="3">
    <source>
        <dbReference type="ARBA" id="ARBA00022555"/>
    </source>
</evidence>
<evidence type="ECO:0000256" key="5">
    <source>
        <dbReference type="ARBA" id="ARBA00022643"/>
    </source>
</evidence>
<keyword evidence="14" id="KW-0547">Nucleotide-binding</keyword>
<keyword evidence="8" id="KW-0694">RNA-binding</keyword>
<dbReference type="CDD" id="cd02801">
    <property type="entry name" value="DUS_like_FMN"/>
    <property type="match status" value="1"/>
</dbReference>
<dbReference type="NCBIfam" id="TIGR00737">
    <property type="entry name" value="nifR3_yhdG"/>
    <property type="match status" value="1"/>
</dbReference>
<dbReference type="GO" id="GO:0000049">
    <property type="term" value="F:tRNA binding"/>
    <property type="evidence" value="ECO:0007669"/>
    <property type="project" value="UniProtKB-KW"/>
</dbReference>
<organism evidence="16">
    <name type="scientific">uncultured bacterium contig00093</name>
    <dbReference type="NCBI Taxonomy" id="1181564"/>
    <lineage>
        <taxon>Bacteria</taxon>
        <taxon>environmental samples</taxon>
    </lineage>
</organism>
<dbReference type="PANTHER" id="PTHR45846:SF1">
    <property type="entry name" value="TRNA-DIHYDROURIDINE(47) SYNTHASE [NAD(P)(+)]-LIKE"/>
    <property type="match status" value="1"/>
</dbReference>
<feature type="binding site" evidence="14">
    <location>
        <begin position="12"/>
        <end position="14"/>
    </location>
    <ligand>
        <name>FMN</name>
        <dbReference type="ChEBI" id="CHEBI:58210"/>
    </ligand>
</feature>
<feature type="binding site" evidence="14">
    <location>
        <position position="136"/>
    </location>
    <ligand>
        <name>FMN</name>
        <dbReference type="ChEBI" id="CHEBI:58210"/>
    </ligand>
</feature>
<evidence type="ECO:0000256" key="6">
    <source>
        <dbReference type="ARBA" id="ARBA00022694"/>
    </source>
</evidence>
<dbReference type="Gene3D" id="1.10.1200.80">
    <property type="entry name" value="Putative flavin oxidoreducatase, domain 2"/>
    <property type="match status" value="1"/>
</dbReference>
<sequence length="326" mass="35778">MFLKPKNLLLAPMAGVTDTVFRNLCKRMGADVTVSEMVSADGLHYKSSNTASLMKFNDAERPIGVQLFGSDPERLAEAARFAYENAAPDFIDLNSGCPVAKVVKRNGGAALLKDPALFGKIVKAMARAVPVPVTVKIRSGWNVREWVDEEFARIAQDNGAAAVTLHPRSQTMMFTGHSFWERIAAVKKAVSIPVIGNGDIVNAESALRMISETGCDAVMIGRAACGNPWIFAEIKAALKGEDYNPPSIQERKDTIINHIRTFRETHGERFAVGEMKKWASWYIKGMAGASVTRSKIFAASSSLEIENIIEEFFNSITILKNHPILY</sequence>
<dbReference type="GO" id="GO:0050660">
    <property type="term" value="F:flavin adenine dinucleotide binding"/>
    <property type="evidence" value="ECO:0007669"/>
    <property type="project" value="InterPro"/>
</dbReference>
<evidence type="ECO:0000256" key="14">
    <source>
        <dbReference type="PIRSR" id="PIRSR006621-2"/>
    </source>
</evidence>
<evidence type="ECO:0000256" key="2">
    <source>
        <dbReference type="ARBA" id="ARBA00002790"/>
    </source>
</evidence>
<dbReference type="PANTHER" id="PTHR45846">
    <property type="entry name" value="TRNA-DIHYDROURIDINE(47) SYNTHASE [NAD(P)(+)]-LIKE"/>
    <property type="match status" value="1"/>
</dbReference>
<evidence type="ECO:0000256" key="11">
    <source>
        <dbReference type="ARBA" id="ARBA00048802"/>
    </source>
</evidence>
<keyword evidence="4 12" id="KW-0285">Flavoprotein</keyword>
<keyword evidence="3" id="KW-0820">tRNA-binding</keyword>